<evidence type="ECO:0000313" key="1">
    <source>
        <dbReference type="EMBL" id="KAG5581539.1"/>
    </source>
</evidence>
<keyword evidence="2" id="KW-1185">Reference proteome</keyword>
<sequence length="91" mass="10307">MPYGCDVLVSKACVRDIDSLGFFLYLLRYNLDPLLEILTPSARIRHAVDGIFKKSEQHRQSLIAVTHFLIAEIFGFPSSVYRVPTVVFSTC</sequence>
<reference evidence="1 2" key="1">
    <citation type="submission" date="2020-09" db="EMBL/GenBank/DDBJ databases">
        <title>De no assembly of potato wild relative species, Solanum commersonii.</title>
        <authorList>
            <person name="Cho K."/>
        </authorList>
    </citation>
    <scope>NUCLEOTIDE SEQUENCE [LARGE SCALE GENOMIC DNA]</scope>
    <source>
        <strain evidence="1">LZ3.2</strain>
        <tissue evidence="1">Leaf</tissue>
    </source>
</reference>
<dbReference type="AlphaFoldDB" id="A0A9J5X0E1"/>
<gene>
    <name evidence="1" type="ORF">H5410_052166</name>
</gene>
<organism evidence="1 2">
    <name type="scientific">Solanum commersonii</name>
    <name type="common">Commerson's wild potato</name>
    <name type="synonym">Commerson's nightshade</name>
    <dbReference type="NCBI Taxonomy" id="4109"/>
    <lineage>
        <taxon>Eukaryota</taxon>
        <taxon>Viridiplantae</taxon>
        <taxon>Streptophyta</taxon>
        <taxon>Embryophyta</taxon>
        <taxon>Tracheophyta</taxon>
        <taxon>Spermatophyta</taxon>
        <taxon>Magnoliopsida</taxon>
        <taxon>eudicotyledons</taxon>
        <taxon>Gunneridae</taxon>
        <taxon>Pentapetalae</taxon>
        <taxon>asterids</taxon>
        <taxon>lamiids</taxon>
        <taxon>Solanales</taxon>
        <taxon>Solanaceae</taxon>
        <taxon>Solanoideae</taxon>
        <taxon>Solaneae</taxon>
        <taxon>Solanum</taxon>
    </lineage>
</organism>
<accession>A0A9J5X0E1</accession>
<proteinExistence type="predicted"/>
<evidence type="ECO:0000313" key="2">
    <source>
        <dbReference type="Proteomes" id="UP000824120"/>
    </source>
</evidence>
<dbReference type="Proteomes" id="UP000824120">
    <property type="component" value="Chromosome 10"/>
</dbReference>
<dbReference type="EMBL" id="JACXVP010000010">
    <property type="protein sequence ID" value="KAG5581539.1"/>
    <property type="molecule type" value="Genomic_DNA"/>
</dbReference>
<comment type="caution">
    <text evidence="1">The sequence shown here is derived from an EMBL/GenBank/DDBJ whole genome shotgun (WGS) entry which is preliminary data.</text>
</comment>
<name>A0A9J5X0E1_SOLCO</name>
<protein>
    <submittedName>
        <fullName evidence="1">Uncharacterized protein</fullName>
    </submittedName>
</protein>